<dbReference type="PANTHER" id="PTHR37461:SF1">
    <property type="entry name" value="ANTI-SIGMA-K FACTOR RSKA"/>
    <property type="match status" value="1"/>
</dbReference>
<gene>
    <name evidence="14" type="ORF">ACFFSY_20320</name>
</gene>
<evidence type="ECO:0000256" key="6">
    <source>
        <dbReference type="ARBA" id="ARBA00023136"/>
    </source>
</evidence>
<evidence type="ECO:0000313" key="15">
    <source>
        <dbReference type="Proteomes" id="UP001589747"/>
    </source>
</evidence>
<evidence type="ECO:0000256" key="9">
    <source>
        <dbReference type="ARBA" id="ARBA00029829"/>
    </source>
</evidence>
<dbReference type="InterPro" id="IPR041916">
    <property type="entry name" value="Anti_sigma_zinc_sf"/>
</dbReference>
<keyword evidence="6 11" id="KW-0472">Membrane</keyword>
<protein>
    <recommendedName>
        <fullName evidence="8">Anti-sigma-W factor RsiW</fullName>
    </recommendedName>
    <alternativeName>
        <fullName evidence="10">Regulator of SigK</fullName>
    </alternativeName>
    <alternativeName>
        <fullName evidence="9">Sigma-K anti-sigma factor RskA</fullName>
    </alternativeName>
</protein>
<dbReference type="InterPro" id="IPR018764">
    <property type="entry name" value="RskA_C"/>
</dbReference>
<sequence length="278" mass="30190">MTYIDKDPCELLELYVMGGLADEEREAFELHLNSCESCRASRLALMEVIDLLPLSVEEQPVPAGMKRRVLSHVLGSEAGKAQPTEGRTEDEAAYKANAVSVPTVRERSGSEDMDELGRKLKSRNRQIRWLAAGFAAAVILFVAYAGSQLATIADLRGELADQHDASSPQMRVEQAVQLAPAAADIVAQGLATIVIDQKGTHLVVQAENLPELQGTEAYQVWLIKEDAKVSAGTFLSEQGHGAMYYTFKPQDYDTIAITLEPDALGTQPRGQIVLAAPL</sequence>
<keyword evidence="4 11" id="KW-0812">Transmembrane</keyword>
<keyword evidence="3" id="KW-1003">Cell membrane</keyword>
<comment type="subcellular location">
    <subcellularLocation>
        <location evidence="2">Cell membrane</location>
    </subcellularLocation>
    <subcellularLocation>
        <location evidence="1">Membrane</location>
        <topology evidence="1">Single-pass membrane protein</topology>
    </subcellularLocation>
</comment>
<evidence type="ECO:0000313" key="14">
    <source>
        <dbReference type="EMBL" id="MFB9328281.1"/>
    </source>
</evidence>
<feature type="transmembrane region" description="Helical" evidence="11">
    <location>
        <begin position="127"/>
        <end position="146"/>
    </location>
</feature>
<evidence type="ECO:0000256" key="8">
    <source>
        <dbReference type="ARBA" id="ARBA00024438"/>
    </source>
</evidence>
<dbReference type="EMBL" id="JBHMDO010000033">
    <property type="protein sequence ID" value="MFB9328281.1"/>
    <property type="molecule type" value="Genomic_DNA"/>
</dbReference>
<comment type="caution">
    <text evidence="14">The sequence shown here is derived from an EMBL/GenBank/DDBJ whole genome shotgun (WGS) entry which is preliminary data.</text>
</comment>
<feature type="domain" description="Putative zinc-finger" evidence="13">
    <location>
        <begin position="10"/>
        <end position="39"/>
    </location>
</feature>
<evidence type="ECO:0000259" key="13">
    <source>
        <dbReference type="Pfam" id="PF13490"/>
    </source>
</evidence>
<proteinExistence type="inferred from homology"/>
<dbReference type="RefSeq" id="WP_377497428.1">
    <property type="nucleotide sequence ID" value="NZ_JBHMDO010000033.1"/>
</dbReference>
<keyword evidence="15" id="KW-1185">Reference proteome</keyword>
<dbReference type="PANTHER" id="PTHR37461">
    <property type="entry name" value="ANTI-SIGMA-K FACTOR RSKA"/>
    <property type="match status" value="1"/>
</dbReference>
<evidence type="ECO:0000256" key="3">
    <source>
        <dbReference type="ARBA" id="ARBA00022475"/>
    </source>
</evidence>
<dbReference type="Proteomes" id="UP001589747">
    <property type="component" value="Unassembled WGS sequence"/>
</dbReference>
<evidence type="ECO:0000256" key="1">
    <source>
        <dbReference type="ARBA" id="ARBA00004167"/>
    </source>
</evidence>
<dbReference type="InterPro" id="IPR027383">
    <property type="entry name" value="Znf_put"/>
</dbReference>
<evidence type="ECO:0000259" key="12">
    <source>
        <dbReference type="Pfam" id="PF10099"/>
    </source>
</evidence>
<evidence type="ECO:0000256" key="10">
    <source>
        <dbReference type="ARBA" id="ARBA00030803"/>
    </source>
</evidence>
<evidence type="ECO:0000256" key="7">
    <source>
        <dbReference type="ARBA" id="ARBA00024353"/>
    </source>
</evidence>
<dbReference type="InterPro" id="IPR051474">
    <property type="entry name" value="Anti-sigma-K/W_factor"/>
</dbReference>
<evidence type="ECO:0000256" key="11">
    <source>
        <dbReference type="SAM" id="Phobius"/>
    </source>
</evidence>
<name>A0ABV5KSV0_9BACL</name>
<evidence type="ECO:0000256" key="5">
    <source>
        <dbReference type="ARBA" id="ARBA00022989"/>
    </source>
</evidence>
<reference evidence="14 15" key="1">
    <citation type="submission" date="2024-09" db="EMBL/GenBank/DDBJ databases">
        <authorList>
            <person name="Sun Q."/>
            <person name="Mori K."/>
        </authorList>
    </citation>
    <scope>NUCLEOTIDE SEQUENCE [LARGE SCALE GENOMIC DNA]</scope>
    <source>
        <strain evidence="14 15">TISTR 2452</strain>
    </source>
</reference>
<evidence type="ECO:0000256" key="2">
    <source>
        <dbReference type="ARBA" id="ARBA00004236"/>
    </source>
</evidence>
<keyword evidence="5 11" id="KW-1133">Transmembrane helix</keyword>
<organism evidence="14 15">
    <name type="scientific">Paenibacillus aurantiacus</name>
    <dbReference type="NCBI Taxonomy" id="1936118"/>
    <lineage>
        <taxon>Bacteria</taxon>
        <taxon>Bacillati</taxon>
        <taxon>Bacillota</taxon>
        <taxon>Bacilli</taxon>
        <taxon>Bacillales</taxon>
        <taxon>Paenibacillaceae</taxon>
        <taxon>Paenibacillus</taxon>
    </lineage>
</organism>
<dbReference type="Gene3D" id="1.10.10.1320">
    <property type="entry name" value="Anti-sigma factor, zinc-finger domain"/>
    <property type="match status" value="1"/>
</dbReference>
<accession>A0ABV5KSV0</accession>
<feature type="domain" description="Anti-sigma K factor RskA C-terminal" evidence="12">
    <location>
        <begin position="132"/>
        <end position="270"/>
    </location>
</feature>
<dbReference type="Pfam" id="PF10099">
    <property type="entry name" value="RskA_C"/>
    <property type="match status" value="1"/>
</dbReference>
<dbReference type="Pfam" id="PF13490">
    <property type="entry name" value="zf-HC2"/>
    <property type="match status" value="1"/>
</dbReference>
<comment type="similarity">
    <text evidence="7">Belongs to the zinc-associated anti-sigma factor (ZAS) superfamily. Anti-sigma-W factor family.</text>
</comment>
<evidence type="ECO:0000256" key="4">
    <source>
        <dbReference type="ARBA" id="ARBA00022692"/>
    </source>
</evidence>